<dbReference type="Proteomes" id="UP000606974">
    <property type="component" value="Unassembled WGS sequence"/>
</dbReference>
<proteinExistence type="predicted"/>
<dbReference type="AlphaFoldDB" id="A0A8H7E3X0"/>
<gene>
    <name evidence="2" type="ORF">GJ744_000555</name>
</gene>
<sequence length="99" mass="11268">MNPQSRPAKSVGLNDSNCERSVHGLPSTQALSFTNWESYMDEARFAHEYQNLVTRLTGTEGQLRRGRVTDGKSKGKKHEAQRFHMVVERKKKPVAILIE</sequence>
<protein>
    <submittedName>
        <fullName evidence="2">Uncharacterized protein</fullName>
    </submittedName>
</protein>
<evidence type="ECO:0000256" key="1">
    <source>
        <dbReference type="SAM" id="MobiDB-lite"/>
    </source>
</evidence>
<feature type="region of interest" description="Disordered" evidence="1">
    <location>
        <begin position="1"/>
        <end position="23"/>
    </location>
</feature>
<keyword evidence="3" id="KW-1185">Reference proteome</keyword>
<organism evidence="2 3">
    <name type="scientific">Endocarpon pusillum</name>
    <dbReference type="NCBI Taxonomy" id="364733"/>
    <lineage>
        <taxon>Eukaryota</taxon>
        <taxon>Fungi</taxon>
        <taxon>Dikarya</taxon>
        <taxon>Ascomycota</taxon>
        <taxon>Pezizomycotina</taxon>
        <taxon>Eurotiomycetes</taxon>
        <taxon>Chaetothyriomycetidae</taxon>
        <taxon>Verrucariales</taxon>
        <taxon>Verrucariaceae</taxon>
        <taxon>Endocarpon</taxon>
    </lineage>
</organism>
<dbReference type="EMBL" id="JAACFV010000103">
    <property type="protein sequence ID" value="KAF7505706.1"/>
    <property type="molecule type" value="Genomic_DNA"/>
</dbReference>
<reference evidence="2" key="1">
    <citation type="submission" date="2020-02" db="EMBL/GenBank/DDBJ databases">
        <authorList>
            <person name="Palmer J.M."/>
        </authorList>
    </citation>
    <scope>NUCLEOTIDE SEQUENCE</scope>
    <source>
        <strain evidence="2">EPUS1.4</strain>
        <tissue evidence="2">Thallus</tissue>
    </source>
</reference>
<comment type="caution">
    <text evidence="2">The sequence shown here is derived from an EMBL/GenBank/DDBJ whole genome shotgun (WGS) entry which is preliminary data.</text>
</comment>
<accession>A0A8H7E3X0</accession>
<evidence type="ECO:0000313" key="3">
    <source>
        <dbReference type="Proteomes" id="UP000606974"/>
    </source>
</evidence>
<evidence type="ECO:0000313" key="2">
    <source>
        <dbReference type="EMBL" id="KAF7505706.1"/>
    </source>
</evidence>
<name>A0A8H7E3X0_9EURO</name>